<reference evidence="2 3" key="1">
    <citation type="submission" date="2014-11" db="EMBL/GenBank/DDBJ databases">
        <authorList>
            <person name="Zhu J."/>
            <person name="Qi W."/>
            <person name="Song R."/>
        </authorList>
    </citation>
    <scope>NUCLEOTIDE SEQUENCE [LARGE SCALE GENOMIC DNA]</scope>
</reference>
<dbReference type="PhylomeDB" id="A0A0G4FKN4"/>
<proteinExistence type="predicted"/>
<keyword evidence="3" id="KW-1185">Reference proteome</keyword>
<organism evidence="2 3">
    <name type="scientific">Vitrella brassicaformis (strain CCMP3155)</name>
    <dbReference type="NCBI Taxonomy" id="1169540"/>
    <lineage>
        <taxon>Eukaryota</taxon>
        <taxon>Sar</taxon>
        <taxon>Alveolata</taxon>
        <taxon>Colpodellida</taxon>
        <taxon>Vitrellaceae</taxon>
        <taxon>Vitrella</taxon>
    </lineage>
</organism>
<dbReference type="InParanoid" id="A0A0G4FKN4"/>
<dbReference type="Proteomes" id="UP000041254">
    <property type="component" value="Unassembled WGS sequence"/>
</dbReference>
<sequence>MKRKAAVGAKAKGDGPAVAPRPNLGQITFTTGGHNASAASASSSGGGEGGGSGLLAEAKSGVIKRWVEEEFSKAVLQMQCTYRCSSAGAYDGAAFLKSIPQPDFAKKADDDNTGYLLLLRQGDDTKYFREHGAPPFLFKLDKEGGAGSVKKVTKNLFLIDLGGLFDNSTLSFTVWLADEEEEGPPPHLQEEDPLLEETPSLTHEIGIYLPAPFDAQQGIYTHVDSEVVGLRGERPLLSGAVAPLRPGRVTGHGLKVAGGCDAIEVWEVVFEGDKKGKAKGKAKGKKRAKKG</sequence>
<evidence type="ECO:0000313" key="2">
    <source>
        <dbReference type="EMBL" id="CEM14549.1"/>
    </source>
</evidence>
<protein>
    <submittedName>
        <fullName evidence="2">Uncharacterized protein</fullName>
    </submittedName>
</protein>
<dbReference type="AlphaFoldDB" id="A0A0G4FKN4"/>
<feature type="compositionally biased region" description="Low complexity" evidence="1">
    <location>
        <begin position="1"/>
        <end position="20"/>
    </location>
</feature>
<dbReference type="EMBL" id="CDMY01000456">
    <property type="protein sequence ID" value="CEM14549.1"/>
    <property type="molecule type" value="Genomic_DNA"/>
</dbReference>
<feature type="region of interest" description="Disordered" evidence="1">
    <location>
        <begin position="1"/>
        <end position="51"/>
    </location>
</feature>
<evidence type="ECO:0000313" key="3">
    <source>
        <dbReference type="Proteomes" id="UP000041254"/>
    </source>
</evidence>
<evidence type="ECO:0000256" key="1">
    <source>
        <dbReference type="SAM" id="MobiDB-lite"/>
    </source>
</evidence>
<accession>A0A0G4FKN4</accession>
<dbReference type="VEuPathDB" id="CryptoDB:Vbra_21369"/>
<name>A0A0G4FKN4_VITBC</name>
<feature type="compositionally biased region" description="Polar residues" evidence="1">
    <location>
        <begin position="25"/>
        <end position="34"/>
    </location>
</feature>
<gene>
    <name evidence="2" type="ORF">Vbra_21369</name>
</gene>